<protein>
    <submittedName>
        <fullName evidence="1">Uncharacterized protein</fullName>
    </submittedName>
</protein>
<keyword evidence="2" id="KW-1185">Reference proteome</keyword>
<organism evidence="1 2">
    <name type="scientific">Vagococcus fluvialis bH819</name>
    <dbReference type="NCBI Taxonomy" id="1255619"/>
    <lineage>
        <taxon>Bacteria</taxon>
        <taxon>Bacillati</taxon>
        <taxon>Bacillota</taxon>
        <taxon>Bacilli</taxon>
        <taxon>Lactobacillales</taxon>
        <taxon>Enterococcaceae</taxon>
        <taxon>Vagococcus</taxon>
    </lineage>
</organism>
<dbReference type="InterPro" id="IPR016177">
    <property type="entry name" value="DNA-bd_dom_sf"/>
</dbReference>
<dbReference type="EMBL" id="FWFD01000019">
    <property type="protein sequence ID" value="SLM87070.1"/>
    <property type="molecule type" value="Genomic_DNA"/>
</dbReference>
<dbReference type="AlphaFoldDB" id="A0A1X6WRZ9"/>
<dbReference type="Gene3D" id="1.20.5.2050">
    <property type="match status" value="1"/>
</dbReference>
<dbReference type="GO" id="GO:0003677">
    <property type="term" value="F:DNA binding"/>
    <property type="evidence" value="ECO:0007669"/>
    <property type="project" value="InterPro"/>
</dbReference>
<dbReference type="Proteomes" id="UP000195918">
    <property type="component" value="Unassembled WGS sequence"/>
</dbReference>
<reference evidence="2" key="1">
    <citation type="submission" date="2017-02" db="EMBL/GenBank/DDBJ databases">
        <authorList>
            <person name="Dridi B."/>
        </authorList>
    </citation>
    <scope>NUCLEOTIDE SEQUENCE [LARGE SCALE GENOMIC DNA]</scope>
    <source>
        <strain evidence="2">bH819</strain>
    </source>
</reference>
<sequence length="130" mass="15399">MWYCNCHLCGRFFLMPQTAYKKDNPCNCLWAIRKKEIGARLYKEQVQKFHVEGTFLPLLLKEDNVNNTSGVRGVSFNEKTGRWVAYMSFKGKNVLRKSFECKEEAIRERRKAELFYFRPVLKKYVSEGVL</sequence>
<proteinExistence type="predicted"/>
<evidence type="ECO:0000313" key="1">
    <source>
        <dbReference type="EMBL" id="SLM87070.1"/>
    </source>
</evidence>
<dbReference type="SUPFAM" id="SSF54171">
    <property type="entry name" value="DNA-binding domain"/>
    <property type="match status" value="1"/>
</dbReference>
<accession>A0A1X6WRZ9</accession>
<name>A0A1X6WRZ9_9ENTE</name>
<gene>
    <name evidence="1" type="ORF">FM121_13310</name>
</gene>
<evidence type="ECO:0000313" key="2">
    <source>
        <dbReference type="Proteomes" id="UP000195918"/>
    </source>
</evidence>